<proteinExistence type="predicted"/>
<dbReference type="GeneID" id="18250429"/>
<keyword evidence="3" id="KW-0472">Membrane</keyword>
<sequence length="334" mass="36695">MSNIQFTDFVAYVPQTSQKTSTITLTTTTRKTLVTKTSTTSETSSSSAVRVTGIGFDGHATTIVGTQDHSSSTTSSHNIVSTVVEATASTSSSDYLTSGSSRSSSLTLGLVIGIPCGLLGLSLIVVGTWYYFRRKTATNNSILPMTSSFYETHPKGNSSEITIVSNANPYTQQRASVPDTTRHLNRLSSMLTPIRFKPGPKTDKAKPESMFLKRFSSQGRKDGIDVADYTISPLFPKRFNLNKPCTPETIPEAPEPVNYKQKRLPKLPTLINMERAMSVYEVVKRYQKSLNDEIDLKVGDRVEKIKSHSDGWCMIKQLTNGATGMVPELCLRLE</sequence>
<keyword evidence="3" id="KW-1133">Transmembrane helix</keyword>
<dbReference type="Gene3D" id="2.30.30.40">
    <property type="entry name" value="SH3 Domains"/>
    <property type="match status" value="1"/>
</dbReference>
<dbReference type="InterPro" id="IPR036028">
    <property type="entry name" value="SH3-like_dom_sf"/>
</dbReference>
<dbReference type="SUPFAM" id="SSF50044">
    <property type="entry name" value="SH3-domain"/>
    <property type="match status" value="1"/>
</dbReference>
<dbReference type="Pfam" id="PF00018">
    <property type="entry name" value="SH3_1"/>
    <property type="match status" value="1"/>
</dbReference>
<keyword evidence="3" id="KW-0812">Transmembrane</keyword>
<evidence type="ECO:0000313" key="6">
    <source>
        <dbReference type="Proteomes" id="UP000000707"/>
    </source>
</evidence>
<feature type="transmembrane region" description="Helical" evidence="3">
    <location>
        <begin position="106"/>
        <end position="132"/>
    </location>
</feature>
<keyword evidence="1 2" id="KW-0728">SH3 domain</keyword>
<dbReference type="eggNOG" id="ENOG502QVI6">
    <property type="taxonomic scope" value="Eukaryota"/>
</dbReference>
<evidence type="ECO:0000256" key="2">
    <source>
        <dbReference type="PROSITE-ProRule" id="PRU00192"/>
    </source>
</evidence>
<reference evidence="5 6" key="1">
    <citation type="journal article" date="2011" name="Proc. Natl. Acad. Sci. U.S.A.">
        <title>Comparative genomics of xylose-fermenting fungi for enhanced biofuel production.</title>
        <authorList>
            <person name="Wohlbach D.J."/>
            <person name="Kuo A."/>
            <person name="Sato T.K."/>
            <person name="Potts K.M."/>
            <person name="Salamov A.A."/>
            <person name="LaButti K.M."/>
            <person name="Sun H."/>
            <person name="Clum A."/>
            <person name="Pangilinan J.L."/>
            <person name="Lindquist E.A."/>
            <person name="Lucas S."/>
            <person name="Lapidus A."/>
            <person name="Jin M."/>
            <person name="Gunawan C."/>
            <person name="Balan V."/>
            <person name="Dale B.E."/>
            <person name="Jeffries T.W."/>
            <person name="Zinkel R."/>
            <person name="Barry K.W."/>
            <person name="Grigoriev I.V."/>
            <person name="Gasch A.P."/>
        </authorList>
    </citation>
    <scope>NUCLEOTIDE SEQUENCE [LARGE SCALE GENOMIC DNA]</scope>
    <source>
        <strain evidence="6">ATCC 10573 / BCRC 21748 / CBS 615 / JCM 9827 / NBRC 10315 / NRRL Y-1498 / VKM Y-70</strain>
    </source>
</reference>
<name>G3B978_CANTC</name>
<evidence type="ECO:0000259" key="4">
    <source>
        <dbReference type="PROSITE" id="PS50002"/>
    </source>
</evidence>
<dbReference type="KEGG" id="cten:18250429"/>
<evidence type="ECO:0000256" key="1">
    <source>
        <dbReference type="ARBA" id="ARBA00022443"/>
    </source>
</evidence>
<dbReference type="Proteomes" id="UP000000707">
    <property type="component" value="Unassembled WGS sequence"/>
</dbReference>
<accession>G3B978</accession>
<dbReference type="PROSITE" id="PS50002">
    <property type="entry name" value="SH3"/>
    <property type="match status" value="1"/>
</dbReference>
<evidence type="ECO:0000313" key="5">
    <source>
        <dbReference type="EMBL" id="EGV61833.1"/>
    </source>
</evidence>
<keyword evidence="6" id="KW-1185">Reference proteome</keyword>
<dbReference type="EMBL" id="GL996527">
    <property type="protein sequence ID" value="EGV61833.1"/>
    <property type="molecule type" value="Genomic_DNA"/>
</dbReference>
<feature type="domain" description="SH3" evidence="4">
    <location>
        <begin position="275"/>
        <end position="334"/>
    </location>
</feature>
<protein>
    <recommendedName>
        <fullName evidence="4">SH3 domain-containing protein</fullName>
    </recommendedName>
</protein>
<gene>
    <name evidence="5" type="ORF">CANTEDRAFT_94712</name>
</gene>
<dbReference type="OrthoDB" id="5340910at2759"/>
<dbReference type="InterPro" id="IPR001452">
    <property type="entry name" value="SH3_domain"/>
</dbReference>
<organism evidence="6">
    <name type="scientific">Candida tenuis (strain ATCC 10573 / BCRC 21748 / CBS 615 / JCM 9827 / NBRC 10315 / NRRL Y-1498 / VKM Y-70)</name>
    <name type="common">Yeast</name>
    <name type="synonym">Yamadazyma tenuis</name>
    <dbReference type="NCBI Taxonomy" id="590646"/>
    <lineage>
        <taxon>Eukaryota</taxon>
        <taxon>Fungi</taxon>
        <taxon>Dikarya</taxon>
        <taxon>Ascomycota</taxon>
        <taxon>Saccharomycotina</taxon>
        <taxon>Pichiomycetes</taxon>
        <taxon>Debaryomycetaceae</taxon>
        <taxon>Yamadazyma</taxon>
    </lineage>
</organism>
<dbReference type="STRING" id="590646.G3B978"/>
<evidence type="ECO:0000256" key="3">
    <source>
        <dbReference type="SAM" id="Phobius"/>
    </source>
</evidence>
<dbReference type="HOGENOM" id="CLU_719602_0_0_1"/>
<dbReference type="AlphaFoldDB" id="G3B978"/>